<feature type="active site" description="Nucleophile" evidence="4">
    <location>
        <position position="342"/>
    </location>
</feature>
<dbReference type="UniPathway" id="UPA00148"/>
<dbReference type="Pfam" id="PF07685">
    <property type="entry name" value="GATase_3"/>
    <property type="match status" value="1"/>
</dbReference>
<sequence>MELHGALLIAGATSDAGKSTVTAGLCRLLARRGVRVAPFKAQNMSNNSVATVEPDGTSGEIGRAQATQALACGLAPSTRFNPVLLKPGSDRRSQLILHGRPVGDVGARDYITRRQWLLDEVTTTLAALREEFDVVLCEGAGSPAEINLRATDIANMGLARAADLPTLIVGDIDRGGVLAHLAGTLAVMPPEDQRLVYGFLINRFRGDVSLLEPGLEQLEAITRRPTVGVLPYLSDLWLDAEDSLAALGTDLVGRGATAADPITVAAIALPRVSNTTDVEALAVEPGLTVRWTTRPADVLAADLAVLPGTKSTVGDLAWLRDTGLAAAVQRRADTRAPLVAVCGGYQMLGRTIADPHGIEAPSGTRVEGLGILDLDVEFATDKTVRNVEGTGLGASAAGYEIHHGTVVRTTESPVLQGPEGPEGALREAVLGTHWHGLFGSDEFRRAYLARTFGARYAAPTASGAGYAAARLAQLDVIADAIEEHCDVDAVLQPLRSRGSFSAILPSIRIISD</sequence>
<reference evidence="7 8" key="1">
    <citation type="submission" date="2020-04" db="EMBL/GenBank/DDBJ databases">
        <title>MicrobeNet Type strains.</title>
        <authorList>
            <person name="Nicholson A.C."/>
        </authorList>
    </citation>
    <scope>NUCLEOTIDE SEQUENCE [LARGE SCALE GENOMIC DNA]</scope>
    <source>
        <strain evidence="7 8">DSM 44113</strain>
    </source>
</reference>
<dbReference type="NCBIfam" id="TIGR00313">
    <property type="entry name" value="cobQ"/>
    <property type="match status" value="1"/>
</dbReference>
<comment type="similarity">
    <text evidence="4">Belongs to the CobB/CobQ family. CobQ subfamily.</text>
</comment>
<dbReference type="InterPro" id="IPR027417">
    <property type="entry name" value="P-loop_NTPase"/>
</dbReference>
<feature type="domain" description="CobB/CobQ-like glutamine amidotransferase" evidence="6">
    <location>
        <begin position="263"/>
        <end position="442"/>
    </location>
</feature>
<feature type="active site" evidence="4">
    <location>
        <position position="435"/>
    </location>
</feature>
<dbReference type="EMBL" id="JAAXOQ010000012">
    <property type="protein sequence ID" value="NKY18816.1"/>
    <property type="molecule type" value="Genomic_DNA"/>
</dbReference>
<dbReference type="GO" id="GO:0015420">
    <property type="term" value="F:ABC-type vitamin B12 transporter activity"/>
    <property type="evidence" value="ECO:0007669"/>
    <property type="project" value="UniProtKB-UniRule"/>
</dbReference>
<evidence type="ECO:0000256" key="1">
    <source>
        <dbReference type="ARBA" id="ARBA00004953"/>
    </source>
</evidence>
<dbReference type="PANTHER" id="PTHR21343:SF1">
    <property type="entry name" value="COBYRIC ACID SYNTHASE"/>
    <property type="match status" value="1"/>
</dbReference>
<keyword evidence="8" id="KW-1185">Reference proteome</keyword>
<evidence type="ECO:0000256" key="3">
    <source>
        <dbReference type="ARBA" id="ARBA00022962"/>
    </source>
</evidence>
<dbReference type="InterPro" id="IPR029062">
    <property type="entry name" value="Class_I_gatase-like"/>
</dbReference>
<evidence type="ECO:0000256" key="4">
    <source>
        <dbReference type="HAMAP-Rule" id="MF_00028"/>
    </source>
</evidence>
<dbReference type="CDD" id="cd01750">
    <property type="entry name" value="GATase1_CobQ"/>
    <property type="match status" value="1"/>
</dbReference>
<comment type="pathway">
    <text evidence="1 4">Cofactor biosynthesis; adenosylcobalamin biosynthesis.</text>
</comment>
<dbReference type="InterPro" id="IPR004459">
    <property type="entry name" value="CobQ_synth"/>
</dbReference>
<dbReference type="SUPFAM" id="SSF52540">
    <property type="entry name" value="P-loop containing nucleoside triphosphate hydrolases"/>
    <property type="match status" value="1"/>
</dbReference>
<dbReference type="PANTHER" id="PTHR21343">
    <property type="entry name" value="DETHIOBIOTIN SYNTHETASE"/>
    <property type="match status" value="1"/>
</dbReference>
<feature type="domain" description="CobQ/CobB/MinD/ParA nucleotide binding" evidence="5">
    <location>
        <begin position="8"/>
        <end position="237"/>
    </location>
</feature>
<dbReference type="CDD" id="cd05389">
    <property type="entry name" value="CobQ_N"/>
    <property type="match status" value="1"/>
</dbReference>
<dbReference type="GO" id="GO:0009236">
    <property type="term" value="P:cobalamin biosynthetic process"/>
    <property type="evidence" value="ECO:0007669"/>
    <property type="project" value="UniProtKB-UniRule"/>
</dbReference>
<evidence type="ECO:0000313" key="7">
    <source>
        <dbReference type="EMBL" id="NKY18816.1"/>
    </source>
</evidence>
<dbReference type="AlphaFoldDB" id="A0A846X2M6"/>
<comment type="function">
    <text evidence="4">Catalyzes amidations at positions B, D, E, and G on adenosylcobyrinic A,C-diamide. NH(2) groups are provided by glutamine, and one molecule of ATP is hydrogenolyzed for each amidation.</text>
</comment>
<dbReference type="InterPro" id="IPR011698">
    <property type="entry name" value="GATase_3"/>
</dbReference>
<dbReference type="NCBIfam" id="NF001989">
    <property type="entry name" value="PRK00784.1"/>
    <property type="match status" value="1"/>
</dbReference>
<proteinExistence type="inferred from homology"/>
<dbReference type="GO" id="GO:0003824">
    <property type="term" value="F:catalytic activity"/>
    <property type="evidence" value="ECO:0007669"/>
    <property type="project" value="InterPro"/>
</dbReference>
<dbReference type="HAMAP" id="MF_00028">
    <property type="entry name" value="CobQ"/>
    <property type="match status" value="1"/>
</dbReference>
<name>A0A846X2M6_9ACTN</name>
<dbReference type="InterPro" id="IPR033949">
    <property type="entry name" value="CobQ_GATase1"/>
</dbReference>
<accession>A0A846X2M6</accession>
<dbReference type="Gene3D" id="3.40.50.300">
    <property type="entry name" value="P-loop containing nucleotide triphosphate hydrolases"/>
    <property type="match status" value="1"/>
</dbReference>
<dbReference type="Proteomes" id="UP000582646">
    <property type="component" value="Unassembled WGS sequence"/>
</dbReference>
<dbReference type="SUPFAM" id="SSF52317">
    <property type="entry name" value="Class I glutamine amidotransferase-like"/>
    <property type="match status" value="1"/>
</dbReference>
<evidence type="ECO:0000313" key="8">
    <source>
        <dbReference type="Proteomes" id="UP000582646"/>
    </source>
</evidence>
<comment type="caution">
    <text evidence="7">The sequence shown here is derived from an EMBL/GenBank/DDBJ whole genome shotgun (WGS) entry which is preliminary data.</text>
</comment>
<dbReference type="Gene3D" id="3.40.50.880">
    <property type="match status" value="1"/>
</dbReference>
<evidence type="ECO:0000256" key="2">
    <source>
        <dbReference type="ARBA" id="ARBA00022573"/>
    </source>
</evidence>
<keyword evidence="2 4" id="KW-0169">Cobalamin biosynthesis</keyword>
<dbReference type="RefSeq" id="WP_168545849.1">
    <property type="nucleotide sequence ID" value="NZ_BAAAKS010000005.1"/>
</dbReference>
<evidence type="ECO:0000259" key="5">
    <source>
        <dbReference type="Pfam" id="PF01656"/>
    </source>
</evidence>
<dbReference type="InterPro" id="IPR002586">
    <property type="entry name" value="CobQ/CobB/MinD/ParA_Nub-bd_dom"/>
</dbReference>
<dbReference type="PROSITE" id="PS51274">
    <property type="entry name" value="GATASE_COBBQ"/>
    <property type="match status" value="1"/>
</dbReference>
<keyword evidence="3 4" id="KW-0315">Glutamine amidotransferase</keyword>
<protein>
    <recommendedName>
        <fullName evidence="4">Cobyric acid synthase</fullName>
    </recommendedName>
</protein>
<gene>
    <name evidence="4" type="primary">cobQ</name>
    <name evidence="7" type="ORF">HF999_10595</name>
</gene>
<organism evidence="7 8">
    <name type="scientific">Tsukamurella spumae</name>
    <dbReference type="NCBI Taxonomy" id="44753"/>
    <lineage>
        <taxon>Bacteria</taxon>
        <taxon>Bacillati</taxon>
        <taxon>Actinomycetota</taxon>
        <taxon>Actinomycetes</taxon>
        <taxon>Mycobacteriales</taxon>
        <taxon>Tsukamurellaceae</taxon>
        <taxon>Tsukamurella</taxon>
    </lineage>
</organism>
<evidence type="ECO:0000259" key="6">
    <source>
        <dbReference type="Pfam" id="PF07685"/>
    </source>
</evidence>
<dbReference type="Pfam" id="PF01656">
    <property type="entry name" value="CbiA"/>
    <property type="match status" value="1"/>
</dbReference>
<dbReference type="InterPro" id="IPR047045">
    <property type="entry name" value="CobQ_N"/>
</dbReference>